<comment type="PTM">
    <text evidence="9">Formation of the three residue Trp-Tyr-Met cross-link is important for the catalase, but not the peroxidase activity of the enzyme.</text>
</comment>
<dbReference type="Proteomes" id="UP000251120">
    <property type="component" value="Chromosome"/>
</dbReference>
<keyword evidence="7 9" id="KW-0376">Hydrogen peroxide</keyword>
<evidence type="ECO:0000259" key="11">
    <source>
        <dbReference type="PROSITE" id="PS50873"/>
    </source>
</evidence>
<comment type="function">
    <text evidence="9">Bifunctional enzyme with both catalase and broad-spectrum peroxidase activity.</text>
</comment>
<dbReference type="PROSITE" id="PS50873">
    <property type="entry name" value="PEROXIDASE_4"/>
    <property type="match status" value="1"/>
</dbReference>
<feature type="cross-link" description="Tryptophyl-tyrosyl-methioninium (Tyr-Met) (with Trp-109)" evidence="9">
    <location>
        <begin position="229"/>
        <end position="255"/>
    </location>
</feature>
<dbReference type="InterPro" id="IPR002016">
    <property type="entry name" value="Haem_peroxidase"/>
</dbReference>
<comment type="similarity">
    <text evidence="9 10">Belongs to the peroxidase family. Peroxidase/catalase subfamily.</text>
</comment>
<comment type="catalytic activity">
    <reaction evidence="8 9 10">
        <text>2 H2O2 = O2 + 2 H2O</text>
        <dbReference type="Rhea" id="RHEA:20309"/>
        <dbReference type="ChEBI" id="CHEBI:15377"/>
        <dbReference type="ChEBI" id="CHEBI:15379"/>
        <dbReference type="ChEBI" id="CHEBI:16240"/>
        <dbReference type="EC" id="1.11.1.21"/>
    </reaction>
</comment>
<dbReference type="Proteomes" id="UP000681131">
    <property type="component" value="Chromosome"/>
</dbReference>
<dbReference type="PRINTS" id="PR00458">
    <property type="entry name" value="PEROXIDASE"/>
</dbReference>
<reference evidence="13 15" key="2">
    <citation type="submission" date="2019-08" db="EMBL/GenBank/DDBJ databases">
        <title>Complete genome sequences of Francisella adeliensis (FSC1325 and FSC1326).</title>
        <authorList>
            <person name="Ohrman C."/>
            <person name="Uneklint I."/>
            <person name="Vallesi A."/>
            <person name="Karlsson L."/>
            <person name="Sjodin A."/>
        </authorList>
    </citation>
    <scope>NUCLEOTIDE SEQUENCE [LARGE SCALE GENOMIC DNA]</scope>
    <source>
        <strain evidence="13 15">FSC1325</strain>
    </source>
</reference>
<sequence precursor="true">MLKKIVIALGTSSLLFASSGIAGEKTNPTGETKAPSASQNTTPQLNLSPLRNLNTVDSPMGSDYSYREAFKKVNIDELKADMKELLTKSQDWWPADFGNYAPFFVRLSWHDAGTYRVSDGRGGANRGQQRFSPLNSWPDNVNLDKARQLLWPIKQKYGDAVSWSDLIVLAGTVSLESMGMEPIGFAFGREDDWQGDDTDWGVSPEVLSSNVKNGKLIKPFSATEMGLIYVNPEGPDGIPDKKKAGSAIRQAFSGMGMNDKETVALIAGGHAFGKTHGAVPKEDLQKDIGPAPDKAPIEQQGLGWHNSYGSGNADDTMGSGLEGSWTSTPTHWNSTFLDNLYNLDWKKTLSPAGAHQWTPTNSKESDMVPDAHKPGVKHKPMMFTTDLALREDPKFNKYAEEFHKNPKEFKKEFAKAWFKLTHRDMGPASRYMGSWVPKQTFAWQDPVPKADYKQVSKKDISQLEEMVAKSGLSRQQLIKTAWASASTYRKTDYRGGTNGARIALAPEKDWAMNEPKNLELVLTKLKEIQTKFNKSKTDGTKVSLADLIVLAGNMSVEEAANEAGFNIEIPFVPGRTDATQKQTDVKSINYLKTKSDGFVNYTDGSVSPNKLPQALVEKASMLDLNVPEMTVLVGGMRALDTNYKDSQDGVFTSKAGQLNNSFFVNLLDMSTKWEKSDKPGEYVGLSRKTGDARWTASSVDLIFGSNSELKAVAQVYAEKGNEQKFVNDFAKAWHKVMMNGRFDVQNNPTSKKTTYDNVII</sequence>
<evidence type="ECO:0000313" key="12">
    <source>
        <dbReference type="EMBL" id="AXA33134.1"/>
    </source>
</evidence>
<feature type="site" description="Transition state stabilizer" evidence="9">
    <location>
        <position position="106"/>
    </location>
</feature>
<evidence type="ECO:0000313" key="15">
    <source>
        <dbReference type="Proteomes" id="UP000681131"/>
    </source>
</evidence>
<feature type="chain" id="PRO_5016194019" description="Catalase-peroxidase" evidence="9 10">
    <location>
        <begin position="23"/>
        <end position="760"/>
    </location>
</feature>
<evidence type="ECO:0000256" key="10">
    <source>
        <dbReference type="RuleBase" id="RU003451"/>
    </source>
</evidence>
<keyword evidence="15" id="KW-1185">Reference proteome</keyword>
<dbReference type="EMBL" id="CP043424">
    <property type="protein sequence ID" value="QIW11363.1"/>
    <property type="molecule type" value="Genomic_DNA"/>
</dbReference>
<dbReference type="GO" id="GO:0070301">
    <property type="term" value="P:cellular response to hydrogen peroxide"/>
    <property type="evidence" value="ECO:0007669"/>
    <property type="project" value="TreeGrafter"/>
</dbReference>
<dbReference type="GO" id="GO:0004096">
    <property type="term" value="F:catalase activity"/>
    <property type="evidence" value="ECO:0007669"/>
    <property type="project" value="UniProtKB-UniRule"/>
</dbReference>
<evidence type="ECO:0000256" key="5">
    <source>
        <dbReference type="ARBA" id="ARBA00023002"/>
    </source>
</evidence>
<dbReference type="KEGG" id="fad:CDH04_01290"/>
<feature type="domain" description="Plant heme peroxidase family profile" evidence="11">
    <location>
        <begin position="143"/>
        <end position="433"/>
    </location>
</feature>
<dbReference type="PROSITE" id="PS00435">
    <property type="entry name" value="PEROXIDASE_1"/>
    <property type="match status" value="1"/>
</dbReference>
<dbReference type="NCBIfam" id="TIGR00198">
    <property type="entry name" value="cat_per_HPI"/>
    <property type="match status" value="1"/>
</dbReference>
<dbReference type="EMBL" id="CP021781">
    <property type="protein sequence ID" value="AXA33134.1"/>
    <property type="molecule type" value="Genomic_DNA"/>
</dbReference>
<keyword evidence="5 9" id="KW-0560">Oxidoreductase</keyword>
<feature type="signal peptide" evidence="9 10">
    <location>
        <begin position="1"/>
        <end position="22"/>
    </location>
</feature>
<keyword evidence="2 9" id="KW-0349">Heme</keyword>
<dbReference type="Pfam" id="PF00141">
    <property type="entry name" value="peroxidase"/>
    <property type="match status" value="2"/>
</dbReference>
<dbReference type="GO" id="GO:0020037">
    <property type="term" value="F:heme binding"/>
    <property type="evidence" value="ECO:0007669"/>
    <property type="project" value="InterPro"/>
</dbReference>
<accession>A0A2Z4XWA5</accession>
<dbReference type="PROSITE" id="PS00436">
    <property type="entry name" value="PEROXIDASE_2"/>
    <property type="match status" value="1"/>
</dbReference>
<comment type="catalytic activity">
    <reaction evidence="9 10">
        <text>H2O2 + AH2 = A + 2 H2O</text>
        <dbReference type="Rhea" id="RHEA:30275"/>
        <dbReference type="ChEBI" id="CHEBI:13193"/>
        <dbReference type="ChEBI" id="CHEBI:15377"/>
        <dbReference type="ChEBI" id="CHEBI:16240"/>
        <dbReference type="ChEBI" id="CHEBI:17499"/>
        <dbReference type="EC" id="1.11.1.21"/>
    </reaction>
</comment>
<organism evidence="12 14">
    <name type="scientific">Francisella adeliensis</name>
    <dbReference type="NCBI Taxonomy" id="2007306"/>
    <lineage>
        <taxon>Bacteria</taxon>
        <taxon>Pseudomonadati</taxon>
        <taxon>Pseudomonadota</taxon>
        <taxon>Gammaproteobacteria</taxon>
        <taxon>Thiotrichales</taxon>
        <taxon>Francisellaceae</taxon>
        <taxon>Francisella</taxon>
    </lineage>
</organism>
<reference evidence="12 14" key="1">
    <citation type="submission" date="2017-06" db="EMBL/GenBank/DDBJ databases">
        <title>Complete genome of Francisella adeliensis.</title>
        <authorList>
            <person name="Vallesi A."/>
            <person name="Sjodin A."/>
        </authorList>
    </citation>
    <scope>NUCLEOTIDE SEQUENCE [LARGE SCALE GENOMIC DNA]</scope>
    <source>
        <strain evidence="12 14">FDC440</strain>
    </source>
</reference>
<evidence type="ECO:0000256" key="4">
    <source>
        <dbReference type="ARBA" id="ARBA00022729"/>
    </source>
</evidence>
<proteinExistence type="inferred from homology"/>
<dbReference type="InterPro" id="IPR019793">
    <property type="entry name" value="Peroxidases_heam-ligand_BS"/>
</dbReference>
<evidence type="ECO:0000256" key="1">
    <source>
        <dbReference type="ARBA" id="ARBA00022559"/>
    </source>
</evidence>
<dbReference type="GO" id="GO:0046872">
    <property type="term" value="F:metal ion binding"/>
    <property type="evidence" value="ECO:0007669"/>
    <property type="project" value="UniProtKB-KW"/>
</dbReference>
<dbReference type="OrthoDB" id="9759743at2"/>
<dbReference type="Gene3D" id="1.10.520.10">
    <property type="match status" value="2"/>
</dbReference>
<dbReference type="NCBIfam" id="NF011635">
    <property type="entry name" value="PRK15061.1"/>
    <property type="match status" value="1"/>
</dbReference>
<evidence type="ECO:0000313" key="13">
    <source>
        <dbReference type="EMBL" id="QIW11363.1"/>
    </source>
</evidence>
<dbReference type="AlphaFoldDB" id="A0A2Z4XWA5"/>
<evidence type="ECO:0000256" key="6">
    <source>
        <dbReference type="ARBA" id="ARBA00023004"/>
    </source>
</evidence>
<evidence type="ECO:0000256" key="2">
    <source>
        <dbReference type="ARBA" id="ARBA00022617"/>
    </source>
</evidence>
<evidence type="ECO:0000256" key="3">
    <source>
        <dbReference type="ARBA" id="ARBA00022723"/>
    </source>
</evidence>
<protein>
    <recommendedName>
        <fullName evidence="9 10">Catalase-peroxidase</fullName>
        <shortName evidence="9">CP</shortName>
        <ecNumber evidence="9 10">1.11.1.21</ecNumber>
    </recommendedName>
    <alternativeName>
        <fullName evidence="9">Peroxidase/catalase</fullName>
    </alternativeName>
</protein>
<name>A0A2Z4XWA5_9GAMM</name>
<evidence type="ECO:0000256" key="9">
    <source>
        <dbReference type="HAMAP-Rule" id="MF_01961"/>
    </source>
</evidence>
<dbReference type="PRINTS" id="PR00460">
    <property type="entry name" value="BPEROXIDASE"/>
</dbReference>
<dbReference type="PANTHER" id="PTHR30555:SF0">
    <property type="entry name" value="CATALASE-PEROXIDASE"/>
    <property type="match status" value="1"/>
</dbReference>
<dbReference type="SUPFAM" id="SSF48113">
    <property type="entry name" value="Heme-dependent peroxidases"/>
    <property type="match status" value="2"/>
</dbReference>
<dbReference type="InterPro" id="IPR000763">
    <property type="entry name" value="Catalase_peroxidase"/>
</dbReference>
<dbReference type="InterPro" id="IPR019794">
    <property type="entry name" value="Peroxidases_AS"/>
</dbReference>
<dbReference type="PANTHER" id="PTHR30555">
    <property type="entry name" value="HYDROPEROXIDASE I, BIFUNCTIONAL CATALASE-PEROXIDASE"/>
    <property type="match status" value="1"/>
</dbReference>
<dbReference type="EC" id="1.11.1.21" evidence="9 10"/>
<dbReference type="RefSeq" id="WP_112869308.1">
    <property type="nucleotide sequence ID" value="NZ_CP021781.1"/>
</dbReference>
<keyword evidence="3 9" id="KW-0479">Metal-binding</keyword>
<comment type="subunit">
    <text evidence="9">Homodimer or homotetramer.</text>
</comment>
<evidence type="ECO:0000313" key="14">
    <source>
        <dbReference type="Proteomes" id="UP000251120"/>
    </source>
</evidence>
<dbReference type="GO" id="GO:0042744">
    <property type="term" value="P:hydrogen peroxide catabolic process"/>
    <property type="evidence" value="ECO:0007669"/>
    <property type="project" value="UniProtKB-KW"/>
</dbReference>
<evidence type="ECO:0000256" key="8">
    <source>
        <dbReference type="ARBA" id="ARBA00049145"/>
    </source>
</evidence>
<feature type="active site" description="Proton acceptor" evidence="9">
    <location>
        <position position="110"/>
    </location>
</feature>
<comment type="caution">
    <text evidence="9">Lacks conserved residue(s) required for the propagation of feature annotation.</text>
</comment>
<keyword evidence="6 9" id="KW-0408">Iron</keyword>
<comment type="cofactor">
    <cofactor evidence="9">
        <name>heme b</name>
        <dbReference type="ChEBI" id="CHEBI:60344"/>
    </cofactor>
    <text evidence="9">Binds 1 heme b (iron(II)-protoporphyrin IX) group per dimer.</text>
</comment>
<gene>
    <name evidence="9 12" type="primary">katG</name>
    <name evidence="12" type="ORF">CDH04_01290</name>
    <name evidence="13" type="ORF">FZC43_01290</name>
</gene>
<evidence type="ECO:0000256" key="7">
    <source>
        <dbReference type="ARBA" id="ARBA00023324"/>
    </source>
</evidence>
<feature type="binding site" description="axial binding residue" evidence="9">
    <location>
        <position position="270"/>
    </location>
    <ligand>
        <name>heme b</name>
        <dbReference type="ChEBI" id="CHEBI:60344"/>
    </ligand>
    <ligandPart>
        <name>Fe</name>
        <dbReference type="ChEBI" id="CHEBI:18248"/>
    </ligandPart>
</feature>
<dbReference type="InterPro" id="IPR010255">
    <property type="entry name" value="Haem_peroxidase_sf"/>
</dbReference>
<dbReference type="HAMAP" id="MF_01961">
    <property type="entry name" value="Catal_peroxid"/>
    <property type="match status" value="1"/>
</dbReference>
<dbReference type="Gene3D" id="1.10.420.10">
    <property type="entry name" value="Peroxidase, domain 2"/>
    <property type="match status" value="2"/>
</dbReference>
<dbReference type="GO" id="GO:0005829">
    <property type="term" value="C:cytosol"/>
    <property type="evidence" value="ECO:0007669"/>
    <property type="project" value="TreeGrafter"/>
</dbReference>
<keyword evidence="4 9" id="KW-0732">Signal</keyword>
<keyword evidence="1 9" id="KW-0575">Peroxidase</keyword>